<keyword evidence="3 4" id="KW-0732">Signal</keyword>
<evidence type="ECO:0000256" key="4">
    <source>
        <dbReference type="SAM" id="SignalP"/>
    </source>
</evidence>
<dbReference type="EMBL" id="FRAP01000005">
    <property type="protein sequence ID" value="SHK37800.1"/>
    <property type="molecule type" value="Genomic_DNA"/>
</dbReference>
<dbReference type="Pfam" id="PF00496">
    <property type="entry name" value="SBP_bac_5"/>
    <property type="match status" value="1"/>
</dbReference>
<dbReference type="AlphaFoldDB" id="A0A1M6RZJ6"/>
<evidence type="ECO:0000259" key="5">
    <source>
        <dbReference type="Pfam" id="PF00496"/>
    </source>
</evidence>
<sequence length="536" mass="57308">MAIGAVRAGRWLASAAAAAVVVAGCGTPAPAPAEGTPDEVRLAIGGESDEGYDPTLGWGRYGSPLFHSTLLTRDADLNIVPDLATSWSVSDDGLVWTVDIRTDARFTDGTPVTARDVAYTFTTASRSGGRTDVTALREAVAVDDDTVELRLTRPQSTFVNRLVSLGIVPEHAHGPDYARNPIGSGPFRLVQWDPGQQLIVERNDDYYGPRPPFRRVVFLFTDEDATMAAAAAGQVAMAAVPSSLAKATVPGMRLVPVTSVDNRGIMFPYVPATGRTTADGLPIGNDVTSDLAIRQAVNWAVDRQALVDGVLEGFGSPATGPVDGLPWYESRSAIAGNDPARAATILDAAGWIDSDGDGVRERNGLRAEFTLLYPASDTLRQGLALAVADMVRPIGVRIDAKGVSWDVIDTRMHADAVLFGWGSHDPTEMYNLYSSRQAGIEYWNPGFYANPVVDAHLDAAMAATDPEAAIEHWRAAQADETGAGFGPTGDAAWAWLVNLQHTYYVDECLDIGRPQIEPHGHGWPITAGITSWRWTC</sequence>
<evidence type="ECO:0000313" key="7">
    <source>
        <dbReference type="Proteomes" id="UP000184363"/>
    </source>
</evidence>
<dbReference type="InterPro" id="IPR000914">
    <property type="entry name" value="SBP_5_dom"/>
</dbReference>
<reference evidence="6 7" key="1">
    <citation type="submission" date="2016-11" db="EMBL/GenBank/DDBJ databases">
        <authorList>
            <person name="Jaros S."/>
            <person name="Januszkiewicz K."/>
            <person name="Wedrychowicz H."/>
        </authorList>
    </citation>
    <scope>NUCLEOTIDE SEQUENCE [LARGE SCALE GENOMIC DNA]</scope>
    <source>
        <strain evidence="6 7">DSM 43832</strain>
    </source>
</reference>
<dbReference type="CDD" id="cd08518">
    <property type="entry name" value="PBP2_NikA_DppA_OppA_like_19"/>
    <property type="match status" value="1"/>
</dbReference>
<organism evidence="6 7">
    <name type="scientific">Pseudonocardia thermophila</name>
    <dbReference type="NCBI Taxonomy" id="1848"/>
    <lineage>
        <taxon>Bacteria</taxon>
        <taxon>Bacillati</taxon>
        <taxon>Actinomycetota</taxon>
        <taxon>Actinomycetes</taxon>
        <taxon>Pseudonocardiales</taxon>
        <taxon>Pseudonocardiaceae</taxon>
        <taxon>Pseudonocardia</taxon>
    </lineage>
</organism>
<accession>A0A1M6RZJ6</accession>
<protein>
    <submittedName>
        <fullName evidence="6">Peptide/nickel transport system substrate-binding protein</fullName>
    </submittedName>
</protein>
<dbReference type="GO" id="GO:0043190">
    <property type="term" value="C:ATP-binding cassette (ABC) transporter complex"/>
    <property type="evidence" value="ECO:0007669"/>
    <property type="project" value="InterPro"/>
</dbReference>
<evidence type="ECO:0000313" key="6">
    <source>
        <dbReference type="EMBL" id="SHK37800.1"/>
    </source>
</evidence>
<dbReference type="InterPro" id="IPR030678">
    <property type="entry name" value="Peptide/Ni-bd"/>
</dbReference>
<dbReference type="GO" id="GO:0015833">
    <property type="term" value="P:peptide transport"/>
    <property type="evidence" value="ECO:0007669"/>
    <property type="project" value="TreeGrafter"/>
</dbReference>
<proteinExistence type="inferred from homology"/>
<keyword evidence="7" id="KW-1185">Reference proteome</keyword>
<dbReference type="PROSITE" id="PS51257">
    <property type="entry name" value="PROKAR_LIPOPROTEIN"/>
    <property type="match status" value="1"/>
</dbReference>
<dbReference type="PANTHER" id="PTHR30290">
    <property type="entry name" value="PERIPLASMIC BINDING COMPONENT OF ABC TRANSPORTER"/>
    <property type="match status" value="1"/>
</dbReference>
<evidence type="ECO:0000256" key="3">
    <source>
        <dbReference type="ARBA" id="ARBA00022729"/>
    </source>
</evidence>
<dbReference type="Gene3D" id="3.40.190.10">
    <property type="entry name" value="Periplasmic binding protein-like II"/>
    <property type="match status" value="1"/>
</dbReference>
<dbReference type="PANTHER" id="PTHR30290:SF9">
    <property type="entry name" value="OLIGOPEPTIDE-BINDING PROTEIN APPA"/>
    <property type="match status" value="1"/>
</dbReference>
<dbReference type="RefSeq" id="WP_073456548.1">
    <property type="nucleotide sequence ID" value="NZ_FRAP01000005.1"/>
</dbReference>
<gene>
    <name evidence="6" type="ORF">SAMN05443637_105237</name>
</gene>
<feature type="domain" description="Solute-binding protein family 5" evidence="5">
    <location>
        <begin position="78"/>
        <end position="435"/>
    </location>
</feature>
<dbReference type="Gene3D" id="3.10.105.10">
    <property type="entry name" value="Dipeptide-binding Protein, Domain 3"/>
    <property type="match status" value="1"/>
</dbReference>
<dbReference type="STRING" id="1848.SAMN05443637_105237"/>
<dbReference type="SUPFAM" id="SSF53850">
    <property type="entry name" value="Periplasmic binding protein-like II"/>
    <property type="match status" value="1"/>
</dbReference>
<comment type="similarity">
    <text evidence="1">Belongs to the bacterial solute-binding protein 5 family.</text>
</comment>
<dbReference type="GO" id="GO:1904680">
    <property type="term" value="F:peptide transmembrane transporter activity"/>
    <property type="evidence" value="ECO:0007669"/>
    <property type="project" value="TreeGrafter"/>
</dbReference>
<feature type="chain" id="PRO_5012861713" evidence="4">
    <location>
        <begin position="34"/>
        <end position="536"/>
    </location>
</feature>
<dbReference type="PIRSF" id="PIRSF002741">
    <property type="entry name" value="MppA"/>
    <property type="match status" value="1"/>
</dbReference>
<evidence type="ECO:0000256" key="2">
    <source>
        <dbReference type="ARBA" id="ARBA00022448"/>
    </source>
</evidence>
<name>A0A1M6RZJ6_PSETH</name>
<evidence type="ECO:0000256" key="1">
    <source>
        <dbReference type="ARBA" id="ARBA00005695"/>
    </source>
</evidence>
<dbReference type="OrthoDB" id="9046151at2"/>
<dbReference type="Proteomes" id="UP000184363">
    <property type="component" value="Unassembled WGS sequence"/>
</dbReference>
<dbReference type="InterPro" id="IPR039424">
    <property type="entry name" value="SBP_5"/>
</dbReference>
<keyword evidence="2" id="KW-0813">Transport</keyword>
<feature type="signal peptide" evidence="4">
    <location>
        <begin position="1"/>
        <end position="33"/>
    </location>
</feature>
<dbReference type="GO" id="GO:0042597">
    <property type="term" value="C:periplasmic space"/>
    <property type="evidence" value="ECO:0007669"/>
    <property type="project" value="UniProtKB-ARBA"/>
</dbReference>